<sequence>MKLNKDIWKFNNAINLLTNEQKDFKIKINSYFNELKQLFLEDNIHLKKIGDFAFDSYRQTNKTFNLDLCAIKYVGNTSIKFSELSEIILKIVKKYKAVPEIHTDQNYINLVFNFQNSKINFRIIPIISKKINNKYVSKVNRNGIVQDDLVLELKKDLKQANKLSSGLLISLKKLLNYIMNGEFNYTYDIDFYLLRWFYEYVSKSLEEYIFQKYNEKKLELDLETFLNKENLRKWIKKNVSFYDLCSFIFLKIESTNTYYFNEFSFEFEEMFDGISRYSINTNSNFRLPINYLSSIKIFDTNLIEDKMYIQNNLSNENGVSSVSWEKFKNNGDRYLVSPIIKTGVANFAMFQKWLTVKSNELFLKLNDDLKSEIKSTKQREAMTELNNIANKWLTIYNTKIKYLQPYFDKKYPFSSNYEVDQLVSLIVQTIDKVDYEQWIIKNDN</sequence>
<dbReference type="AlphaFoldDB" id="S5ME85"/>
<keyword evidence="2" id="KW-1185">Reference proteome</keyword>
<dbReference type="KEGG" id="sdi:SDIMI_v3c03340"/>
<dbReference type="Proteomes" id="UP000014983">
    <property type="component" value="Chromosome"/>
</dbReference>
<dbReference type="EMBL" id="CP005076">
    <property type="protein sequence ID" value="AGR42038.1"/>
    <property type="molecule type" value="Genomic_DNA"/>
</dbReference>
<accession>S5ME85</accession>
<dbReference type="InParanoid" id="S5ME85"/>
<protein>
    <submittedName>
        <fullName evidence="1">Uncharacterized protein</fullName>
    </submittedName>
</protein>
<dbReference type="STRING" id="1276221.SDIMI_v3c03340"/>
<gene>
    <name evidence="1" type="ORF">SDIMI_v3c03340</name>
</gene>
<dbReference type="HOGENOM" id="CLU_615245_0_0_14"/>
<evidence type="ECO:0000313" key="1">
    <source>
        <dbReference type="EMBL" id="AGR42038.1"/>
    </source>
</evidence>
<proteinExistence type="predicted"/>
<evidence type="ECO:0000313" key="2">
    <source>
        <dbReference type="Proteomes" id="UP000014983"/>
    </source>
</evidence>
<name>S5ME85_9MOLU</name>
<reference evidence="1 2" key="1">
    <citation type="journal article" date="2013" name="Genome Biol. Evol.">
        <title>Comparison of metabolic capacities and inference of gene content evolution in mosquito-associated Spiroplasma diminutum and S. taiwanense.</title>
        <authorList>
            <person name="Lo W.S."/>
            <person name="Ku C."/>
            <person name="Chen L.L."/>
            <person name="Chang T.H."/>
            <person name="Kuo C.H."/>
        </authorList>
    </citation>
    <scope>NUCLEOTIDE SEQUENCE [LARGE SCALE GENOMIC DNA]</scope>
    <source>
        <strain evidence="1">CUAS-1</strain>
    </source>
</reference>
<dbReference type="RefSeq" id="WP_020836271.1">
    <property type="nucleotide sequence ID" value="NC_021833.1"/>
</dbReference>
<dbReference type="PATRIC" id="fig|1276221.3.peg.331"/>
<dbReference type="OrthoDB" id="387437at2"/>
<organism evidence="1 2">
    <name type="scientific">Spiroplasma diminutum CUAS-1</name>
    <dbReference type="NCBI Taxonomy" id="1276221"/>
    <lineage>
        <taxon>Bacteria</taxon>
        <taxon>Bacillati</taxon>
        <taxon>Mycoplasmatota</taxon>
        <taxon>Mollicutes</taxon>
        <taxon>Entomoplasmatales</taxon>
        <taxon>Spiroplasmataceae</taxon>
        <taxon>Spiroplasma</taxon>
    </lineage>
</organism>